<protein>
    <submittedName>
        <fullName evidence="2">Uncharacterized protein</fullName>
    </submittedName>
</protein>
<evidence type="ECO:0000313" key="3">
    <source>
        <dbReference type="Proteomes" id="UP000886523"/>
    </source>
</evidence>
<accession>A0A9P6E0H5</accession>
<name>A0A9P6E0H5_9AGAM</name>
<dbReference type="AlphaFoldDB" id="A0A9P6E0H5"/>
<organism evidence="2 3">
    <name type="scientific">Hydnum rufescens UP504</name>
    <dbReference type="NCBI Taxonomy" id="1448309"/>
    <lineage>
        <taxon>Eukaryota</taxon>
        <taxon>Fungi</taxon>
        <taxon>Dikarya</taxon>
        <taxon>Basidiomycota</taxon>
        <taxon>Agaricomycotina</taxon>
        <taxon>Agaricomycetes</taxon>
        <taxon>Cantharellales</taxon>
        <taxon>Hydnaceae</taxon>
        <taxon>Hydnum</taxon>
    </lineage>
</organism>
<reference evidence="2" key="1">
    <citation type="journal article" date="2020" name="Nat. Commun.">
        <title>Large-scale genome sequencing of mycorrhizal fungi provides insights into the early evolution of symbiotic traits.</title>
        <authorList>
            <person name="Miyauchi S."/>
            <person name="Kiss E."/>
            <person name="Kuo A."/>
            <person name="Drula E."/>
            <person name="Kohler A."/>
            <person name="Sanchez-Garcia M."/>
            <person name="Morin E."/>
            <person name="Andreopoulos B."/>
            <person name="Barry K.W."/>
            <person name="Bonito G."/>
            <person name="Buee M."/>
            <person name="Carver A."/>
            <person name="Chen C."/>
            <person name="Cichocki N."/>
            <person name="Clum A."/>
            <person name="Culley D."/>
            <person name="Crous P.W."/>
            <person name="Fauchery L."/>
            <person name="Girlanda M."/>
            <person name="Hayes R.D."/>
            <person name="Keri Z."/>
            <person name="LaButti K."/>
            <person name="Lipzen A."/>
            <person name="Lombard V."/>
            <person name="Magnuson J."/>
            <person name="Maillard F."/>
            <person name="Murat C."/>
            <person name="Nolan M."/>
            <person name="Ohm R.A."/>
            <person name="Pangilinan J."/>
            <person name="Pereira M.F."/>
            <person name="Perotto S."/>
            <person name="Peter M."/>
            <person name="Pfister S."/>
            <person name="Riley R."/>
            <person name="Sitrit Y."/>
            <person name="Stielow J.B."/>
            <person name="Szollosi G."/>
            <person name="Zifcakova L."/>
            <person name="Stursova M."/>
            <person name="Spatafora J.W."/>
            <person name="Tedersoo L."/>
            <person name="Vaario L.M."/>
            <person name="Yamada A."/>
            <person name="Yan M."/>
            <person name="Wang P."/>
            <person name="Xu J."/>
            <person name="Bruns T."/>
            <person name="Baldrian P."/>
            <person name="Vilgalys R."/>
            <person name="Dunand C."/>
            <person name="Henrissat B."/>
            <person name="Grigoriev I.V."/>
            <person name="Hibbett D."/>
            <person name="Nagy L.G."/>
            <person name="Martin F.M."/>
        </authorList>
    </citation>
    <scope>NUCLEOTIDE SEQUENCE</scope>
    <source>
        <strain evidence="2">UP504</strain>
    </source>
</reference>
<dbReference type="Proteomes" id="UP000886523">
    <property type="component" value="Unassembled WGS sequence"/>
</dbReference>
<feature type="region of interest" description="Disordered" evidence="1">
    <location>
        <begin position="30"/>
        <end position="55"/>
    </location>
</feature>
<proteinExistence type="predicted"/>
<evidence type="ECO:0000313" key="2">
    <source>
        <dbReference type="EMBL" id="KAF9517823.1"/>
    </source>
</evidence>
<keyword evidence="3" id="KW-1185">Reference proteome</keyword>
<sequence length="55" mass="6177">MNSGLTKQTKLLIDTFINSLNVSPSLKVNQHTQARVEDDIPTPSTSSKWKRSEHP</sequence>
<comment type="caution">
    <text evidence="2">The sequence shown here is derived from an EMBL/GenBank/DDBJ whole genome shotgun (WGS) entry which is preliminary data.</text>
</comment>
<evidence type="ECO:0000256" key="1">
    <source>
        <dbReference type="SAM" id="MobiDB-lite"/>
    </source>
</evidence>
<gene>
    <name evidence="2" type="ORF">BS47DRAFT_1339049</name>
</gene>
<dbReference type="EMBL" id="MU128929">
    <property type="protein sequence ID" value="KAF9517823.1"/>
    <property type="molecule type" value="Genomic_DNA"/>
</dbReference>